<organism evidence="8 9">
    <name type="scientific">Lucilia cuprina</name>
    <name type="common">Green bottle fly</name>
    <name type="synonym">Australian sheep blowfly</name>
    <dbReference type="NCBI Taxonomy" id="7375"/>
    <lineage>
        <taxon>Eukaryota</taxon>
        <taxon>Metazoa</taxon>
        <taxon>Ecdysozoa</taxon>
        <taxon>Arthropoda</taxon>
        <taxon>Hexapoda</taxon>
        <taxon>Insecta</taxon>
        <taxon>Pterygota</taxon>
        <taxon>Neoptera</taxon>
        <taxon>Endopterygota</taxon>
        <taxon>Diptera</taxon>
        <taxon>Brachycera</taxon>
        <taxon>Muscomorpha</taxon>
        <taxon>Oestroidea</taxon>
        <taxon>Calliphoridae</taxon>
        <taxon>Luciliinae</taxon>
        <taxon>Lucilia</taxon>
    </lineage>
</organism>
<dbReference type="Proteomes" id="UP000037069">
    <property type="component" value="Unassembled WGS sequence"/>
</dbReference>
<dbReference type="PRINTS" id="PR00723">
    <property type="entry name" value="SUBTILISIN"/>
</dbReference>
<feature type="domain" description="Peptidase S8/S53" evidence="6">
    <location>
        <begin position="102"/>
        <end position="162"/>
    </location>
</feature>
<dbReference type="Pfam" id="PF23001">
    <property type="entry name" value="MBTP1_N"/>
    <property type="match status" value="1"/>
</dbReference>
<gene>
    <name evidence="8" type="ORF">FF38_11176</name>
</gene>
<evidence type="ECO:0000259" key="7">
    <source>
        <dbReference type="Pfam" id="PF23001"/>
    </source>
</evidence>
<dbReference type="Gene3D" id="3.40.50.200">
    <property type="entry name" value="Peptidase S8/S53 domain"/>
    <property type="match status" value="1"/>
</dbReference>
<protein>
    <submittedName>
        <fullName evidence="8">Uncharacterized protein</fullName>
    </submittedName>
</protein>
<dbReference type="GO" id="GO:0004252">
    <property type="term" value="F:serine-type endopeptidase activity"/>
    <property type="evidence" value="ECO:0007669"/>
    <property type="project" value="InterPro"/>
</dbReference>
<evidence type="ECO:0000256" key="4">
    <source>
        <dbReference type="ARBA" id="ARBA00022825"/>
    </source>
</evidence>
<evidence type="ECO:0000313" key="8">
    <source>
        <dbReference type="EMBL" id="KNC26981.1"/>
    </source>
</evidence>
<dbReference type="EMBL" id="JRES01000942">
    <property type="protein sequence ID" value="KNC26981.1"/>
    <property type="molecule type" value="Genomic_DNA"/>
</dbReference>
<keyword evidence="4" id="KW-0720">Serine protease</keyword>
<dbReference type="PANTHER" id="PTHR43806:SF7">
    <property type="entry name" value="MEMBRANE-BOUND TRANSCRIPTION FACTOR SITE-1 PROTEASE"/>
    <property type="match status" value="1"/>
</dbReference>
<dbReference type="AlphaFoldDB" id="A0A0L0C416"/>
<evidence type="ECO:0000256" key="1">
    <source>
        <dbReference type="ARBA" id="ARBA00011073"/>
    </source>
</evidence>
<dbReference type="SUPFAM" id="SSF52743">
    <property type="entry name" value="Subtilisin-like"/>
    <property type="match status" value="1"/>
</dbReference>
<dbReference type="GO" id="GO:0006508">
    <property type="term" value="P:proteolysis"/>
    <property type="evidence" value="ECO:0007669"/>
    <property type="project" value="UniProtKB-KW"/>
</dbReference>
<reference evidence="8 9" key="1">
    <citation type="journal article" date="2015" name="Nat. Commun.">
        <title>Lucilia cuprina genome unlocks parasitic fly biology to underpin future interventions.</title>
        <authorList>
            <person name="Anstead C.A."/>
            <person name="Korhonen P.K."/>
            <person name="Young N.D."/>
            <person name="Hall R.S."/>
            <person name="Jex A.R."/>
            <person name="Murali S.C."/>
            <person name="Hughes D.S."/>
            <person name="Lee S.F."/>
            <person name="Perry T."/>
            <person name="Stroehlein A.J."/>
            <person name="Ansell B.R."/>
            <person name="Breugelmans B."/>
            <person name="Hofmann A."/>
            <person name="Qu J."/>
            <person name="Dugan S."/>
            <person name="Lee S.L."/>
            <person name="Chao H."/>
            <person name="Dinh H."/>
            <person name="Han Y."/>
            <person name="Doddapaneni H.V."/>
            <person name="Worley K.C."/>
            <person name="Muzny D.M."/>
            <person name="Ioannidis P."/>
            <person name="Waterhouse R.M."/>
            <person name="Zdobnov E.M."/>
            <person name="James P.J."/>
            <person name="Bagnall N.H."/>
            <person name="Kotze A.C."/>
            <person name="Gibbs R.A."/>
            <person name="Richards S."/>
            <person name="Batterham P."/>
            <person name="Gasser R.B."/>
        </authorList>
    </citation>
    <scope>NUCLEOTIDE SEQUENCE [LARGE SCALE GENOMIC DNA]</scope>
    <source>
        <strain evidence="8 9">LS</strain>
        <tissue evidence="8">Full body</tissue>
    </source>
</reference>
<accession>A0A0L0C416</accession>
<feature type="domain" description="Membrane-bound transcription factor site-1 protease-like N-terminal" evidence="7">
    <location>
        <begin position="3"/>
        <end position="47"/>
    </location>
</feature>
<dbReference type="InterPro" id="IPR000209">
    <property type="entry name" value="Peptidase_S8/S53_dom"/>
</dbReference>
<proteinExistence type="inferred from homology"/>
<dbReference type="PROSITE" id="PS51892">
    <property type="entry name" value="SUBTILASE"/>
    <property type="match status" value="1"/>
</dbReference>
<evidence type="ECO:0000259" key="6">
    <source>
        <dbReference type="Pfam" id="PF00082"/>
    </source>
</evidence>
<comment type="similarity">
    <text evidence="1 5">Belongs to the peptidase S8 family.</text>
</comment>
<dbReference type="PANTHER" id="PTHR43806">
    <property type="entry name" value="PEPTIDASE S8"/>
    <property type="match status" value="1"/>
</dbReference>
<comment type="caution">
    <text evidence="5">Lacks conserved residue(s) required for the propagation of feature annotation.</text>
</comment>
<evidence type="ECO:0000256" key="2">
    <source>
        <dbReference type="ARBA" id="ARBA00022670"/>
    </source>
</evidence>
<sequence length="163" mass="18360">MNSYDWKIVLRPKFSYLNPSDFDVVKSTKNFVQKLSSHPAIKHVSYQSHIKRILSYTTVSNASRLYSKSNTKFVKQNLLKNVPMELSYTLNADILWDRGITGAGIKVAVFDTGLAKNHPHFRNIKERTNWTNEKTLDDGVSHGTFVSGIIASSKECLGIAPDV</sequence>
<dbReference type="InterPro" id="IPR036852">
    <property type="entry name" value="Peptidase_S8/S53_dom_sf"/>
</dbReference>
<dbReference type="GO" id="GO:0005794">
    <property type="term" value="C:Golgi apparatus"/>
    <property type="evidence" value="ECO:0007669"/>
    <property type="project" value="TreeGrafter"/>
</dbReference>
<dbReference type="STRING" id="7375.A0A0L0C416"/>
<evidence type="ECO:0000256" key="3">
    <source>
        <dbReference type="ARBA" id="ARBA00022801"/>
    </source>
</evidence>
<dbReference type="InterPro" id="IPR055143">
    <property type="entry name" value="MBTP1_N"/>
</dbReference>
<name>A0A0L0C416_LUCCU</name>
<dbReference type="PROSITE" id="PS00137">
    <property type="entry name" value="SUBTILASE_HIS"/>
    <property type="match status" value="1"/>
</dbReference>
<comment type="caution">
    <text evidence="8">The sequence shown here is derived from an EMBL/GenBank/DDBJ whole genome shotgun (WGS) entry which is preliminary data.</text>
</comment>
<keyword evidence="2" id="KW-0645">Protease</keyword>
<dbReference type="InterPro" id="IPR050131">
    <property type="entry name" value="Peptidase_S8_subtilisin-like"/>
</dbReference>
<evidence type="ECO:0000256" key="5">
    <source>
        <dbReference type="PROSITE-ProRule" id="PRU01240"/>
    </source>
</evidence>
<evidence type="ECO:0000313" key="9">
    <source>
        <dbReference type="Proteomes" id="UP000037069"/>
    </source>
</evidence>
<dbReference type="OrthoDB" id="1740355at2759"/>
<keyword evidence="9" id="KW-1185">Reference proteome</keyword>
<keyword evidence="3" id="KW-0378">Hydrolase</keyword>
<dbReference type="Pfam" id="PF00082">
    <property type="entry name" value="Peptidase_S8"/>
    <property type="match status" value="1"/>
</dbReference>
<dbReference type="InterPro" id="IPR015500">
    <property type="entry name" value="Peptidase_S8_subtilisin-rel"/>
</dbReference>
<dbReference type="InterPro" id="IPR022398">
    <property type="entry name" value="Peptidase_S8_His-AS"/>
</dbReference>